<name>A0A4R6TY07_9BACI</name>
<dbReference type="AlphaFoldDB" id="A0A4R6TY07"/>
<organism evidence="1 2">
    <name type="scientific">Aureibacillus halotolerans</name>
    <dbReference type="NCBI Taxonomy" id="1508390"/>
    <lineage>
        <taxon>Bacteria</taxon>
        <taxon>Bacillati</taxon>
        <taxon>Bacillota</taxon>
        <taxon>Bacilli</taxon>
        <taxon>Bacillales</taxon>
        <taxon>Bacillaceae</taxon>
        <taxon>Aureibacillus</taxon>
    </lineage>
</organism>
<accession>A0A4R6TY07</accession>
<sequence>MLWALHLLLQDFDAGFSIEVLEHIGTYLHSLPDSDLLSRTDAFDLQVSQRVLPLVVAKLQSQSTKEIIREQLTNVQELLDLYTYVSPFHGSRRLFAMELRKGNNNAISRAVKKEISYSV</sequence>
<reference evidence="1 2" key="1">
    <citation type="submission" date="2019-03" db="EMBL/GenBank/DDBJ databases">
        <title>Genomic Encyclopedia of Type Strains, Phase IV (KMG-IV): sequencing the most valuable type-strain genomes for metagenomic binning, comparative biology and taxonomic classification.</title>
        <authorList>
            <person name="Goeker M."/>
        </authorList>
    </citation>
    <scope>NUCLEOTIDE SEQUENCE [LARGE SCALE GENOMIC DNA]</scope>
    <source>
        <strain evidence="1 2">DSM 28697</strain>
    </source>
</reference>
<proteinExistence type="predicted"/>
<gene>
    <name evidence="1" type="ORF">EV213_11252</name>
</gene>
<dbReference type="Proteomes" id="UP000295632">
    <property type="component" value="Unassembled WGS sequence"/>
</dbReference>
<protein>
    <submittedName>
        <fullName evidence="1">Uncharacterized protein</fullName>
    </submittedName>
</protein>
<evidence type="ECO:0000313" key="1">
    <source>
        <dbReference type="EMBL" id="TDQ37692.1"/>
    </source>
</evidence>
<dbReference type="EMBL" id="SNYJ01000012">
    <property type="protein sequence ID" value="TDQ37692.1"/>
    <property type="molecule type" value="Genomic_DNA"/>
</dbReference>
<comment type="caution">
    <text evidence="1">The sequence shown here is derived from an EMBL/GenBank/DDBJ whole genome shotgun (WGS) entry which is preliminary data.</text>
</comment>
<evidence type="ECO:0000313" key="2">
    <source>
        <dbReference type="Proteomes" id="UP000295632"/>
    </source>
</evidence>
<keyword evidence="2" id="KW-1185">Reference proteome</keyword>